<evidence type="ECO:0000313" key="9">
    <source>
        <dbReference type="EMBL" id="OCF21291.1"/>
    </source>
</evidence>
<feature type="transmembrane region" description="Helical" evidence="7">
    <location>
        <begin position="104"/>
        <end position="125"/>
    </location>
</feature>
<comment type="subcellular location">
    <subcellularLocation>
        <location evidence="1">Membrane</location>
        <topology evidence="1">Multi-pass membrane protein</topology>
    </subcellularLocation>
</comment>
<feature type="transmembrane region" description="Helical" evidence="7">
    <location>
        <begin position="152"/>
        <end position="172"/>
    </location>
</feature>
<dbReference type="EMBL" id="KV700382">
    <property type="protein sequence ID" value="OCF21291.1"/>
    <property type="molecule type" value="Genomic_DNA"/>
</dbReference>
<reference evidence="9" key="3">
    <citation type="submission" date="2016-07" db="EMBL/GenBank/DDBJ databases">
        <title>Evolution of pathogenesis and genome organization in the Tremellales.</title>
        <authorList>
            <person name="Cuomo C."/>
            <person name="Litvintseva A."/>
            <person name="Heitman J."/>
            <person name="Chen Y."/>
            <person name="Sun S."/>
            <person name="Springer D."/>
            <person name="Dromer F."/>
            <person name="Young S."/>
            <person name="Zeng Q."/>
            <person name="Chapman S."/>
            <person name="Gujja S."/>
            <person name="Saif S."/>
            <person name="Birren B."/>
        </authorList>
    </citation>
    <scope>NUCLEOTIDE SEQUENCE</scope>
    <source>
        <strain evidence="9">CBS 10118</strain>
    </source>
</reference>
<dbReference type="KEGG" id="kbi:30213363"/>
<dbReference type="VEuPathDB" id="FungiDB:I302_08964"/>
<sequence>MSGQSTPSLSASTSTLYDPDTPNERTHLLGKHKAVSEPLSPIISQDQDQDQDQEAQAAQEQGEEVEVYEPGKASFSQTLLNVLGDLIGTGLLACPVAVAYAGWVLGPIFLCMVCAVTLWTLKILIRIIEKDRRMRNFADVARYGLGERAERWITGIFVGDCCIWLIALIVLFSDTMEAVLPVFTSNQWKLVGAAVIIPLNFVPLRYLSYTSFLGVLSTWTLVCILIFTGLTSTSSPGSILHPSPTDLFPTHGWVKLGISFGLLLSGFGGHFLIPNLIRDMKNPKDADKVVDVAYGICMVVYALVAVWGYLMFGRDVSDEISRDLAKTPAFSPTMAKVAVWMVALNPLTKLPLGLTPLCDVVFSWFHLHPTVYLPLKPAPTLPPNSPTSPLTPSLASPSSSLQFFPELHTSKLERAHERRELLKKYVLRPAVSVILIILFILGALVLPSFETIMSIMGGGLSVVNCILIPIAAGSNLFGWKKVDKVIFGLASVVAVISVICAVLNDQNAGGGGGADQG</sequence>
<reference evidence="10" key="4">
    <citation type="submission" date="2024-02" db="EMBL/GenBank/DDBJ databases">
        <title>Comparative genomics of Cryptococcus and Kwoniella reveals pathogenesis evolution and contrasting modes of karyotype evolution via chromosome fusion or intercentromeric recombination.</title>
        <authorList>
            <person name="Coelho M.A."/>
            <person name="David-Palma M."/>
            <person name="Shea T."/>
            <person name="Bowers K."/>
            <person name="McGinley-Smith S."/>
            <person name="Mohammad A.W."/>
            <person name="Gnirke A."/>
            <person name="Yurkov A.M."/>
            <person name="Nowrousian M."/>
            <person name="Sun S."/>
            <person name="Cuomo C.A."/>
            <person name="Heitman J."/>
        </authorList>
    </citation>
    <scope>NUCLEOTIDE SEQUENCE</scope>
    <source>
        <strain evidence="10">CBS 10118</strain>
    </source>
</reference>
<evidence type="ECO:0000256" key="1">
    <source>
        <dbReference type="ARBA" id="ARBA00004141"/>
    </source>
</evidence>
<evidence type="ECO:0000256" key="2">
    <source>
        <dbReference type="ARBA" id="ARBA00008066"/>
    </source>
</evidence>
<evidence type="ECO:0000313" key="11">
    <source>
        <dbReference type="Proteomes" id="UP000092730"/>
    </source>
</evidence>
<feature type="transmembrane region" description="Helical" evidence="7">
    <location>
        <begin position="252"/>
        <end position="273"/>
    </location>
</feature>
<reference evidence="9" key="1">
    <citation type="submission" date="2013-07" db="EMBL/GenBank/DDBJ databases">
        <title>The Genome Sequence of Cryptococcus bestiolae CBS10118.</title>
        <authorList>
            <consortium name="The Broad Institute Genome Sequencing Platform"/>
            <person name="Cuomo C."/>
            <person name="Litvintseva A."/>
            <person name="Chen Y."/>
            <person name="Heitman J."/>
            <person name="Sun S."/>
            <person name="Springer D."/>
            <person name="Dromer F."/>
            <person name="Young S.K."/>
            <person name="Zeng Q."/>
            <person name="Gargeya S."/>
            <person name="Fitzgerald M."/>
            <person name="Abouelleil A."/>
            <person name="Alvarado L."/>
            <person name="Berlin A.M."/>
            <person name="Chapman S.B."/>
            <person name="Dewar J."/>
            <person name="Goldberg J."/>
            <person name="Griggs A."/>
            <person name="Gujja S."/>
            <person name="Hansen M."/>
            <person name="Howarth C."/>
            <person name="Imamovic A."/>
            <person name="Larimer J."/>
            <person name="McCowan C."/>
            <person name="Murphy C."/>
            <person name="Pearson M."/>
            <person name="Priest M."/>
            <person name="Roberts A."/>
            <person name="Saif S."/>
            <person name="Shea T."/>
            <person name="Sykes S."/>
            <person name="Wortman J."/>
            <person name="Nusbaum C."/>
            <person name="Birren B."/>
        </authorList>
    </citation>
    <scope>NUCLEOTIDE SEQUENCE [LARGE SCALE GENOMIC DNA]</scope>
    <source>
        <strain evidence="9">CBS 10118</strain>
    </source>
</reference>
<feature type="compositionally biased region" description="Low complexity" evidence="6">
    <location>
        <begin position="1"/>
        <end position="15"/>
    </location>
</feature>
<keyword evidence="5 7" id="KW-0472">Membrane</keyword>
<dbReference type="PANTHER" id="PTHR22950">
    <property type="entry name" value="AMINO ACID TRANSPORTER"/>
    <property type="match status" value="1"/>
</dbReference>
<evidence type="ECO:0000259" key="8">
    <source>
        <dbReference type="Pfam" id="PF01490"/>
    </source>
</evidence>
<feature type="transmembrane region" description="Helical" evidence="7">
    <location>
        <begin position="452"/>
        <end position="473"/>
    </location>
</feature>
<keyword evidence="3 7" id="KW-0812">Transmembrane</keyword>
<dbReference type="GO" id="GO:0016020">
    <property type="term" value="C:membrane"/>
    <property type="evidence" value="ECO:0007669"/>
    <property type="project" value="UniProtKB-SubCell"/>
</dbReference>
<organism evidence="9">
    <name type="scientific">Kwoniella bestiolae CBS 10118</name>
    <dbReference type="NCBI Taxonomy" id="1296100"/>
    <lineage>
        <taxon>Eukaryota</taxon>
        <taxon>Fungi</taxon>
        <taxon>Dikarya</taxon>
        <taxon>Basidiomycota</taxon>
        <taxon>Agaricomycotina</taxon>
        <taxon>Tremellomycetes</taxon>
        <taxon>Tremellales</taxon>
        <taxon>Cryptococcaceae</taxon>
        <taxon>Kwoniella</taxon>
    </lineage>
</organism>
<dbReference type="GeneID" id="30213363"/>
<evidence type="ECO:0000256" key="6">
    <source>
        <dbReference type="SAM" id="MobiDB-lite"/>
    </source>
</evidence>
<dbReference type="InterPro" id="IPR013057">
    <property type="entry name" value="AA_transpt_TM"/>
</dbReference>
<evidence type="ECO:0000256" key="7">
    <source>
        <dbReference type="SAM" id="Phobius"/>
    </source>
</evidence>
<reference evidence="10" key="2">
    <citation type="submission" date="2013-07" db="EMBL/GenBank/DDBJ databases">
        <authorList>
            <consortium name="The Broad Institute Genome Sequencing Platform"/>
            <person name="Cuomo C."/>
            <person name="Litvintseva A."/>
            <person name="Chen Y."/>
            <person name="Heitman J."/>
            <person name="Sun S."/>
            <person name="Springer D."/>
            <person name="Dromer F."/>
            <person name="Young S.K."/>
            <person name="Zeng Q."/>
            <person name="Gargeya S."/>
            <person name="Fitzgerald M."/>
            <person name="Abouelleil A."/>
            <person name="Alvarado L."/>
            <person name="Berlin A.M."/>
            <person name="Chapman S.B."/>
            <person name="Dewar J."/>
            <person name="Goldberg J."/>
            <person name="Griggs A."/>
            <person name="Gujja S."/>
            <person name="Hansen M."/>
            <person name="Howarth C."/>
            <person name="Imamovic A."/>
            <person name="Larimer J."/>
            <person name="McCowan C."/>
            <person name="Murphy C."/>
            <person name="Pearson M."/>
            <person name="Priest M."/>
            <person name="Roberts A."/>
            <person name="Saif S."/>
            <person name="Shea T."/>
            <person name="Sykes S."/>
            <person name="Wortman J."/>
            <person name="Nusbaum C."/>
            <person name="Birren B."/>
        </authorList>
    </citation>
    <scope>NUCLEOTIDE SEQUENCE</scope>
    <source>
        <strain evidence="10">CBS 10118</strain>
    </source>
</reference>
<dbReference type="Pfam" id="PF01490">
    <property type="entry name" value="Aa_trans"/>
    <property type="match status" value="1"/>
</dbReference>
<feature type="domain" description="Amino acid transporter transmembrane" evidence="8">
    <location>
        <begin position="72"/>
        <end position="502"/>
    </location>
</feature>
<evidence type="ECO:0000256" key="5">
    <source>
        <dbReference type="ARBA" id="ARBA00023136"/>
    </source>
</evidence>
<feature type="transmembrane region" description="Helical" evidence="7">
    <location>
        <begin position="293"/>
        <end position="312"/>
    </location>
</feature>
<dbReference type="RefSeq" id="XP_019042361.1">
    <property type="nucleotide sequence ID" value="XM_019195538.1"/>
</dbReference>
<feature type="region of interest" description="Disordered" evidence="6">
    <location>
        <begin position="1"/>
        <end position="63"/>
    </location>
</feature>
<feature type="transmembrane region" description="Helical" evidence="7">
    <location>
        <begin position="485"/>
        <end position="504"/>
    </location>
</feature>
<dbReference type="Proteomes" id="UP000092730">
    <property type="component" value="Chromosome 3"/>
</dbReference>
<feature type="transmembrane region" description="Helical" evidence="7">
    <location>
        <begin position="79"/>
        <end position="98"/>
    </location>
</feature>
<name>A0A1B9FR95_9TREE</name>
<protein>
    <recommendedName>
        <fullName evidence="8">Amino acid transporter transmembrane domain-containing protein</fullName>
    </recommendedName>
</protein>
<keyword evidence="11" id="KW-1185">Reference proteome</keyword>
<dbReference type="OrthoDB" id="655540at2759"/>
<proteinExistence type="inferred from homology"/>
<evidence type="ECO:0000256" key="4">
    <source>
        <dbReference type="ARBA" id="ARBA00022989"/>
    </source>
</evidence>
<feature type="transmembrane region" description="Helical" evidence="7">
    <location>
        <begin position="425"/>
        <end position="446"/>
    </location>
</feature>
<evidence type="ECO:0000313" key="10">
    <source>
        <dbReference type="EMBL" id="WVW82950.1"/>
    </source>
</evidence>
<gene>
    <name evidence="9" type="ORF">I302_08964</name>
    <name evidence="10" type="ORF">I302_104965</name>
</gene>
<accession>A0A1B9FR95</accession>
<dbReference type="GO" id="GO:0015179">
    <property type="term" value="F:L-amino acid transmembrane transporter activity"/>
    <property type="evidence" value="ECO:0007669"/>
    <property type="project" value="TreeGrafter"/>
</dbReference>
<feature type="transmembrane region" description="Helical" evidence="7">
    <location>
        <begin position="206"/>
        <end position="231"/>
    </location>
</feature>
<dbReference type="AlphaFoldDB" id="A0A1B9FR95"/>
<keyword evidence="4 7" id="KW-1133">Transmembrane helix</keyword>
<dbReference type="EMBL" id="CP144543">
    <property type="protein sequence ID" value="WVW82950.1"/>
    <property type="molecule type" value="Genomic_DNA"/>
</dbReference>
<comment type="similarity">
    <text evidence="2">Belongs to the amino acid/polyamine transporter 2 family.</text>
</comment>
<dbReference type="STRING" id="1296100.A0A1B9FR95"/>
<evidence type="ECO:0000256" key="3">
    <source>
        <dbReference type="ARBA" id="ARBA00022692"/>
    </source>
</evidence>